<name>A0ACC1P0R2_9PEZI</name>
<protein>
    <submittedName>
        <fullName evidence="1">Uncharacterized protein</fullName>
    </submittedName>
</protein>
<evidence type="ECO:0000313" key="2">
    <source>
        <dbReference type="Proteomes" id="UP001143856"/>
    </source>
</evidence>
<accession>A0ACC1P0R2</accession>
<keyword evidence="2" id="KW-1185">Reference proteome</keyword>
<reference evidence="1" key="1">
    <citation type="submission" date="2022-10" db="EMBL/GenBank/DDBJ databases">
        <title>Genome Sequence of Xylaria curta.</title>
        <authorList>
            <person name="Buettner E."/>
        </authorList>
    </citation>
    <scope>NUCLEOTIDE SEQUENCE</scope>
    <source>
        <strain evidence="1">Babe10</strain>
    </source>
</reference>
<dbReference type="EMBL" id="JAPDGR010001244">
    <property type="protein sequence ID" value="KAJ2984689.1"/>
    <property type="molecule type" value="Genomic_DNA"/>
</dbReference>
<organism evidence="1 2">
    <name type="scientific">Xylaria curta</name>
    <dbReference type="NCBI Taxonomy" id="42375"/>
    <lineage>
        <taxon>Eukaryota</taxon>
        <taxon>Fungi</taxon>
        <taxon>Dikarya</taxon>
        <taxon>Ascomycota</taxon>
        <taxon>Pezizomycotina</taxon>
        <taxon>Sordariomycetes</taxon>
        <taxon>Xylariomycetidae</taxon>
        <taxon>Xylariales</taxon>
        <taxon>Xylariaceae</taxon>
        <taxon>Xylaria</taxon>
    </lineage>
</organism>
<gene>
    <name evidence="1" type="ORF">NUW58_g5930</name>
</gene>
<comment type="caution">
    <text evidence="1">The sequence shown here is derived from an EMBL/GenBank/DDBJ whole genome shotgun (WGS) entry which is preliminary data.</text>
</comment>
<sequence>MYLRHMYGKQTPDADGAAKYHPNPEREIILLRVLNHLRSMPSSDRRITSNFMNEFKISCGELDFKSAKPAKGNAFLELCPIAKFEQLAEMHAFHSIEQMYPELMGSNFHDSYHVAEQIKSYLYSCYELEYFTWRASWDFWVVPKLVLEKGLRHMKKTTAVMWRVETVLRYENDAFPHVNCVLEGTKTLKEDELLFSEVRCLLVLALTMLHERSNEVHKITPITIVSICAYEVRIVQGYVDFGTGNIVINKTPIVRLVEDGSVREDHFMTIVRWLVGTPVGRTT</sequence>
<proteinExistence type="predicted"/>
<evidence type="ECO:0000313" key="1">
    <source>
        <dbReference type="EMBL" id="KAJ2984689.1"/>
    </source>
</evidence>
<dbReference type="Proteomes" id="UP001143856">
    <property type="component" value="Unassembled WGS sequence"/>
</dbReference>